<dbReference type="InterPro" id="IPR005467">
    <property type="entry name" value="His_kinase_dom"/>
</dbReference>
<dbReference type="PANTHER" id="PTHR42878:SF7">
    <property type="entry name" value="SENSOR HISTIDINE KINASE GLRK"/>
    <property type="match status" value="1"/>
</dbReference>
<dbReference type="SMART" id="SM00387">
    <property type="entry name" value="HATPase_c"/>
    <property type="match status" value="1"/>
</dbReference>
<evidence type="ECO:0000259" key="13">
    <source>
        <dbReference type="PROSITE" id="PS50109"/>
    </source>
</evidence>
<keyword evidence="16" id="KW-1185">Reference proteome</keyword>
<evidence type="ECO:0000256" key="7">
    <source>
        <dbReference type="ARBA" id="ARBA00022741"/>
    </source>
</evidence>
<dbReference type="InterPro" id="IPR000014">
    <property type="entry name" value="PAS"/>
</dbReference>
<evidence type="ECO:0000256" key="11">
    <source>
        <dbReference type="ARBA" id="ARBA00023012"/>
    </source>
</evidence>
<dbReference type="Gene3D" id="3.30.565.10">
    <property type="entry name" value="Histidine kinase-like ATPase, C-terminal domain"/>
    <property type="match status" value="1"/>
</dbReference>
<keyword evidence="7" id="KW-0547">Nucleotide-binding</keyword>
<reference evidence="16" key="1">
    <citation type="journal article" date="2019" name="Int. J. Syst. Evol. Microbiol.">
        <title>The Global Catalogue of Microorganisms (GCM) 10K type strain sequencing project: providing services to taxonomists for standard genome sequencing and annotation.</title>
        <authorList>
            <consortium name="The Broad Institute Genomics Platform"/>
            <consortium name="The Broad Institute Genome Sequencing Center for Infectious Disease"/>
            <person name="Wu L."/>
            <person name="Ma J."/>
        </authorList>
    </citation>
    <scope>NUCLEOTIDE SEQUENCE [LARGE SCALE GENOMIC DNA]</scope>
    <source>
        <strain evidence="16">JCM 32105</strain>
    </source>
</reference>
<evidence type="ECO:0000256" key="10">
    <source>
        <dbReference type="ARBA" id="ARBA00022989"/>
    </source>
</evidence>
<dbReference type="Gene3D" id="1.10.287.130">
    <property type="match status" value="1"/>
</dbReference>
<comment type="caution">
    <text evidence="15">The sequence shown here is derived from an EMBL/GenBank/DDBJ whole genome shotgun (WGS) entry which is preliminary data.</text>
</comment>
<feature type="domain" description="PAC" evidence="14">
    <location>
        <begin position="79"/>
        <end position="131"/>
    </location>
</feature>
<keyword evidence="6" id="KW-0812">Transmembrane</keyword>
<dbReference type="InterPro" id="IPR003594">
    <property type="entry name" value="HATPase_dom"/>
</dbReference>
<gene>
    <name evidence="15" type="ORF">GCM10023093_11560</name>
</gene>
<comment type="catalytic activity">
    <reaction evidence="1">
        <text>ATP + protein L-histidine = ADP + protein N-phospho-L-histidine.</text>
        <dbReference type="EC" id="2.7.13.3"/>
    </reaction>
</comment>
<proteinExistence type="predicted"/>
<evidence type="ECO:0000256" key="4">
    <source>
        <dbReference type="ARBA" id="ARBA00022553"/>
    </source>
</evidence>
<dbReference type="InterPro" id="IPR036097">
    <property type="entry name" value="HisK_dim/P_sf"/>
</dbReference>
<feature type="domain" description="Histidine kinase" evidence="13">
    <location>
        <begin position="142"/>
        <end position="353"/>
    </location>
</feature>
<keyword evidence="4" id="KW-0597">Phosphoprotein</keyword>
<keyword evidence="5" id="KW-0808">Transferase</keyword>
<comment type="subcellular location">
    <subcellularLocation>
        <location evidence="2">Membrane</location>
        <topology evidence="2">Multi-pass membrane protein</topology>
    </subcellularLocation>
</comment>
<dbReference type="InterPro" id="IPR035965">
    <property type="entry name" value="PAS-like_dom_sf"/>
</dbReference>
<keyword evidence="12" id="KW-0472">Membrane</keyword>
<name>A0ABP8NC08_9BACT</name>
<dbReference type="InterPro" id="IPR036890">
    <property type="entry name" value="HATPase_C_sf"/>
</dbReference>
<dbReference type="CDD" id="cd00082">
    <property type="entry name" value="HisKA"/>
    <property type="match status" value="1"/>
</dbReference>
<dbReference type="InterPro" id="IPR050351">
    <property type="entry name" value="BphY/WalK/GraS-like"/>
</dbReference>
<dbReference type="InterPro" id="IPR004358">
    <property type="entry name" value="Sig_transdc_His_kin-like_C"/>
</dbReference>
<accession>A0ABP8NC08</accession>
<evidence type="ECO:0000256" key="8">
    <source>
        <dbReference type="ARBA" id="ARBA00022777"/>
    </source>
</evidence>
<dbReference type="PROSITE" id="PS50109">
    <property type="entry name" value="HIS_KIN"/>
    <property type="match status" value="1"/>
</dbReference>
<dbReference type="SMART" id="SM00086">
    <property type="entry name" value="PAC"/>
    <property type="match status" value="1"/>
</dbReference>
<dbReference type="Pfam" id="PF13426">
    <property type="entry name" value="PAS_9"/>
    <property type="match status" value="1"/>
</dbReference>
<evidence type="ECO:0000313" key="16">
    <source>
        <dbReference type="Proteomes" id="UP001500067"/>
    </source>
</evidence>
<dbReference type="EMBL" id="BAABFA010000008">
    <property type="protein sequence ID" value="GAA4463339.1"/>
    <property type="molecule type" value="Genomic_DNA"/>
</dbReference>
<dbReference type="SMART" id="SM00091">
    <property type="entry name" value="PAS"/>
    <property type="match status" value="1"/>
</dbReference>
<keyword evidence="10" id="KW-1133">Transmembrane helix</keyword>
<dbReference type="Pfam" id="PF02518">
    <property type="entry name" value="HATPase_c"/>
    <property type="match status" value="1"/>
</dbReference>
<evidence type="ECO:0000256" key="5">
    <source>
        <dbReference type="ARBA" id="ARBA00022679"/>
    </source>
</evidence>
<dbReference type="SUPFAM" id="SSF55785">
    <property type="entry name" value="PYP-like sensor domain (PAS domain)"/>
    <property type="match status" value="1"/>
</dbReference>
<dbReference type="PANTHER" id="PTHR42878">
    <property type="entry name" value="TWO-COMPONENT HISTIDINE KINASE"/>
    <property type="match status" value="1"/>
</dbReference>
<dbReference type="SUPFAM" id="SSF55874">
    <property type="entry name" value="ATPase domain of HSP90 chaperone/DNA topoisomerase II/histidine kinase"/>
    <property type="match status" value="1"/>
</dbReference>
<dbReference type="PRINTS" id="PR00344">
    <property type="entry name" value="BCTRLSENSOR"/>
</dbReference>
<evidence type="ECO:0000256" key="6">
    <source>
        <dbReference type="ARBA" id="ARBA00022692"/>
    </source>
</evidence>
<evidence type="ECO:0000259" key="14">
    <source>
        <dbReference type="PROSITE" id="PS50113"/>
    </source>
</evidence>
<protein>
    <recommendedName>
        <fullName evidence="3">histidine kinase</fullName>
        <ecNumber evidence="3">2.7.13.3</ecNumber>
    </recommendedName>
</protein>
<dbReference type="InterPro" id="IPR001610">
    <property type="entry name" value="PAC"/>
</dbReference>
<evidence type="ECO:0000313" key="15">
    <source>
        <dbReference type="EMBL" id="GAA4463339.1"/>
    </source>
</evidence>
<dbReference type="CDD" id="cd00075">
    <property type="entry name" value="HATPase"/>
    <property type="match status" value="1"/>
</dbReference>
<dbReference type="SUPFAM" id="SSF47384">
    <property type="entry name" value="Homodimeric domain of signal transducing histidine kinase"/>
    <property type="match status" value="1"/>
</dbReference>
<keyword evidence="9" id="KW-0067">ATP-binding</keyword>
<evidence type="ECO:0000256" key="12">
    <source>
        <dbReference type="ARBA" id="ARBA00023136"/>
    </source>
</evidence>
<dbReference type="NCBIfam" id="TIGR00229">
    <property type="entry name" value="sensory_box"/>
    <property type="match status" value="1"/>
</dbReference>
<dbReference type="Gene3D" id="3.30.450.20">
    <property type="entry name" value="PAS domain"/>
    <property type="match status" value="1"/>
</dbReference>
<dbReference type="SMART" id="SM00388">
    <property type="entry name" value="HisKA"/>
    <property type="match status" value="1"/>
</dbReference>
<sequence>MNTTGGDLLFRAAFEQNAMAMAQLSPSGEWLAINAQLCAVTGYSMEELHGIRYTQLYTEADKEEIAALLSKMTPDPQVSRTQRQLSRKDGSPTWVRELLAPVTNDSNELVCISLTLKDIDEEKATEAALAYRNKELDTFIYRASHDLRGPVATLLGLTDIAILDTEDETAKEYFDNCREVTRRMEKTIYDLLAVTEVKKSKTSMMSVLPREIVYRTMHDQKHKERLPLTDLDIAVDDNVVYYTDAAMLGIIITQVLDNALIFRRNEGRHNVSISIGGSESIIKIVVADNGCGIPASEHDLIFDLYYRGGNNHTGSGIGLYLVKAAVEKLAGSIRVSSTPGTGTDVHVYLPNTPV</sequence>
<dbReference type="InterPro" id="IPR003661">
    <property type="entry name" value="HisK_dim/P_dom"/>
</dbReference>
<dbReference type="CDD" id="cd00130">
    <property type="entry name" value="PAS"/>
    <property type="match status" value="1"/>
</dbReference>
<organism evidence="15 16">
    <name type="scientific">Nemorincola caseinilytica</name>
    <dbReference type="NCBI Taxonomy" id="2054315"/>
    <lineage>
        <taxon>Bacteria</taxon>
        <taxon>Pseudomonadati</taxon>
        <taxon>Bacteroidota</taxon>
        <taxon>Chitinophagia</taxon>
        <taxon>Chitinophagales</taxon>
        <taxon>Chitinophagaceae</taxon>
        <taxon>Nemorincola</taxon>
    </lineage>
</organism>
<evidence type="ECO:0000256" key="3">
    <source>
        <dbReference type="ARBA" id="ARBA00012438"/>
    </source>
</evidence>
<keyword evidence="11" id="KW-0902">Two-component regulatory system</keyword>
<dbReference type="EC" id="2.7.13.3" evidence="3"/>
<evidence type="ECO:0000256" key="2">
    <source>
        <dbReference type="ARBA" id="ARBA00004141"/>
    </source>
</evidence>
<dbReference type="InterPro" id="IPR000700">
    <property type="entry name" value="PAS-assoc_C"/>
</dbReference>
<dbReference type="Proteomes" id="UP001500067">
    <property type="component" value="Unassembled WGS sequence"/>
</dbReference>
<evidence type="ECO:0000256" key="9">
    <source>
        <dbReference type="ARBA" id="ARBA00022840"/>
    </source>
</evidence>
<dbReference type="PROSITE" id="PS50113">
    <property type="entry name" value="PAC"/>
    <property type="match status" value="1"/>
</dbReference>
<dbReference type="Pfam" id="PF00512">
    <property type="entry name" value="HisKA"/>
    <property type="match status" value="1"/>
</dbReference>
<keyword evidence="8" id="KW-0418">Kinase</keyword>
<evidence type="ECO:0000256" key="1">
    <source>
        <dbReference type="ARBA" id="ARBA00000085"/>
    </source>
</evidence>